<organism evidence="1 2">
    <name type="scientific">Sphingobacterium bovistauri</name>
    <dbReference type="NCBI Taxonomy" id="2781959"/>
    <lineage>
        <taxon>Bacteria</taxon>
        <taxon>Pseudomonadati</taxon>
        <taxon>Bacteroidota</taxon>
        <taxon>Sphingobacteriia</taxon>
        <taxon>Sphingobacteriales</taxon>
        <taxon>Sphingobacteriaceae</taxon>
        <taxon>Sphingobacterium</taxon>
    </lineage>
</organism>
<dbReference type="Proteomes" id="UP001165302">
    <property type="component" value="Unassembled WGS sequence"/>
</dbReference>
<proteinExistence type="predicted"/>
<sequence length="227" mass="26472">MYFDKPQLIIDMHIDGKDISHFLSFDLHQRFNSHHEFELRIEHGKLGIPGLINLSDSREYIGKTLAISFGYDKVKSQNFSGIITDVSLTQSHGYQGVILIKGYSPRILLERGSDLGSYHQMNLQDIVKHATGDVLRKDLTVSINPKRQHLIDYLIQYRESDFEFLNRLSAEYYEWFYYDGEKLNFGKPDHLPESKVTYGREVSQLDYGVHLRPVKHRGSRIYLSMMI</sequence>
<dbReference type="Gene3D" id="2.30.110.50">
    <property type="match status" value="1"/>
</dbReference>
<evidence type="ECO:0000313" key="2">
    <source>
        <dbReference type="Proteomes" id="UP001165302"/>
    </source>
</evidence>
<evidence type="ECO:0000313" key="1">
    <source>
        <dbReference type="EMBL" id="MCA5006229.1"/>
    </source>
</evidence>
<dbReference type="RefSeq" id="WP_225554592.1">
    <property type="nucleotide sequence ID" value="NZ_JADEYP010000029.1"/>
</dbReference>
<accession>A0ABS7Z7U7</accession>
<evidence type="ECO:0008006" key="3">
    <source>
        <dbReference type="Google" id="ProtNLM"/>
    </source>
</evidence>
<reference evidence="1" key="1">
    <citation type="submission" date="2020-10" db="EMBL/GenBank/DDBJ databases">
        <authorList>
            <person name="Lu T."/>
            <person name="Wang Q."/>
            <person name="Han X."/>
        </authorList>
    </citation>
    <scope>NUCLEOTIDE SEQUENCE</scope>
    <source>
        <strain evidence="1">WQ 366</strain>
    </source>
</reference>
<protein>
    <recommendedName>
        <fullName evidence="3">Phage late control gene D protein (GPD)</fullName>
    </recommendedName>
</protein>
<dbReference type="SUPFAM" id="SSF69279">
    <property type="entry name" value="Phage tail proteins"/>
    <property type="match status" value="1"/>
</dbReference>
<name>A0ABS7Z7U7_9SPHI</name>
<dbReference type="Gene3D" id="3.55.50.10">
    <property type="entry name" value="Baseplate protein-like domains"/>
    <property type="match status" value="1"/>
</dbReference>
<dbReference type="Pfam" id="PF05954">
    <property type="entry name" value="Phage_GPD"/>
    <property type="match status" value="1"/>
</dbReference>
<dbReference type="EMBL" id="JADEYP010000029">
    <property type="protein sequence ID" value="MCA5006229.1"/>
    <property type="molecule type" value="Genomic_DNA"/>
</dbReference>
<keyword evidence="2" id="KW-1185">Reference proteome</keyword>
<gene>
    <name evidence="1" type="ORF">IPZ78_13830</name>
</gene>
<comment type="caution">
    <text evidence="1">The sequence shown here is derived from an EMBL/GenBank/DDBJ whole genome shotgun (WGS) entry which is preliminary data.</text>
</comment>